<evidence type="ECO:0000313" key="3">
    <source>
        <dbReference type="Proteomes" id="UP000270487"/>
    </source>
</evidence>
<accession>A0A448T7I4</accession>
<reference evidence="2 3" key="1">
    <citation type="submission" date="2018-12" db="EMBL/GenBank/DDBJ databases">
        <authorList>
            <consortium name="Pathogen Informatics"/>
        </authorList>
    </citation>
    <scope>NUCLEOTIDE SEQUENCE [LARGE SCALE GENOMIC DNA]</scope>
    <source>
        <strain evidence="2 3">NCTC13193</strain>
    </source>
</reference>
<evidence type="ECO:0000256" key="1">
    <source>
        <dbReference type="SAM" id="Phobius"/>
    </source>
</evidence>
<sequence length="76" mass="8743">MKSKIIYFILLLTIVVSPFLFKWLIEHNEDNFSCRGKITFYKDNTQYSVQVKYVFDGGKGNVVSIGEYSELGKKPG</sequence>
<gene>
    <name evidence="2" type="ORF">NCTC13193_05129</name>
</gene>
<keyword evidence="1" id="KW-0812">Transmembrane</keyword>
<evidence type="ECO:0000313" key="2">
    <source>
        <dbReference type="EMBL" id="VEI75912.1"/>
    </source>
</evidence>
<feature type="transmembrane region" description="Helical" evidence="1">
    <location>
        <begin position="6"/>
        <end position="25"/>
    </location>
</feature>
<dbReference type="EMBL" id="LR134492">
    <property type="protein sequence ID" value="VEI75912.1"/>
    <property type="molecule type" value="Genomic_DNA"/>
</dbReference>
<name>A0A448T7I4_SERFO</name>
<keyword evidence="1" id="KW-1133">Transmembrane helix</keyword>
<protein>
    <submittedName>
        <fullName evidence="2">Uncharacterized protein</fullName>
    </submittedName>
</protein>
<dbReference type="Proteomes" id="UP000270487">
    <property type="component" value="Chromosome"/>
</dbReference>
<keyword evidence="1" id="KW-0472">Membrane</keyword>
<organism evidence="2 3">
    <name type="scientific">Serratia fonticola</name>
    <dbReference type="NCBI Taxonomy" id="47917"/>
    <lineage>
        <taxon>Bacteria</taxon>
        <taxon>Pseudomonadati</taxon>
        <taxon>Pseudomonadota</taxon>
        <taxon>Gammaproteobacteria</taxon>
        <taxon>Enterobacterales</taxon>
        <taxon>Yersiniaceae</taxon>
        <taxon>Serratia</taxon>
    </lineage>
</organism>
<dbReference type="AlphaFoldDB" id="A0A448T7I4"/>
<proteinExistence type="predicted"/>